<comment type="caution">
    <text evidence="2">The sequence shown here is derived from an EMBL/GenBank/DDBJ whole genome shotgun (WGS) entry which is preliminary data.</text>
</comment>
<dbReference type="EMBL" id="NCEB01000012">
    <property type="protein sequence ID" value="OYX33948.1"/>
    <property type="molecule type" value="Genomic_DNA"/>
</dbReference>
<gene>
    <name evidence="2" type="ORF">B7Z01_07240</name>
</gene>
<dbReference type="Pfam" id="PF14384">
    <property type="entry name" value="BrnA_antitoxin"/>
    <property type="match status" value="1"/>
</dbReference>
<name>A0A258FPN4_9CAUL</name>
<sequence>MASDRDNPEFDENPEWTEEDFAKARPAGDVHGPEILRQLVRQPGRPPLPPARRKERVTIRLSPEVLEHFRSGGPGWQTRVDEALRRAVREA</sequence>
<dbReference type="Proteomes" id="UP000215595">
    <property type="component" value="Unassembled WGS sequence"/>
</dbReference>
<accession>A0A258FPN4</accession>
<protein>
    <recommendedName>
        <fullName evidence="4">BrnA antitoxin family protein</fullName>
    </recommendedName>
</protein>
<evidence type="ECO:0000256" key="1">
    <source>
        <dbReference type="SAM" id="MobiDB-lite"/>
    </source>
</evidence>
<feature type="region of interest" description="Disordered" evidence="1">
    <location>
        <begin position="1"/>
        <end position="31"/>
    </location>
</feature>
<feature type="compositionally biased region" description="Acidic residues" evidence="1">
    <location>
        <begin position="9"/>
        <end position="19"/>
    </location>
</feature>
<feature type="compositionally biased region" description="Basic and acidic residues" evidence="1">
    <location>
        <begin position="20"/>
        <end position="31"/>
    </location>
</feature>
<evidence type="ECO:0000313" key="2">
    <source>
        <dbReference type="EMBL" id="OYX33948.1"/>
    </source>
</evidence>
<organism evidence="2 3">
    <name type="scientific">Brevundimonas subvibrioides</name>
    <dbReference type="NCBI Taxonomy" id="74313"/>
    <lineage>
        <taxon>Bacteria</taxon>
        <taxon>Pseudomonadati</taxon>
        <taxon>Pseudomonadota</taxon>
        <taxon>Alphaproteobacteria</taxon>
        <taxon>Caulobacterales</taxon>
        <taxon>Caulobacteraceae</taxon>
        <taxon>Brevundimonas</taxon>
    </lineage>
</organism>
<dbReference type="AlphaFoldDB" id="A0A258FPN4"/>
<dbReference type="InterPro" id="IPR025528">
    <property type="entry name" value="BrnA_antitoxin"/>
</dbReference>
<evidence type="ECO:0008006" key="4">
    <source>
        <dbReference type="Google" id="ProtNLM"/>
    </source>
</evidence>
<proteinExistence type="predicted"/>
<evidence type="ECO:0000313" key="3">
    <source>
        <dbReference type="Proteomes" id="UP000215595"/>
    </source>
</evidence>
<reference evidence="2 3" key="1">
    <citation type="submission" date="2017-03" db="EMBL/GenBank/DDBJ databases">
        <title>Lifting the veil on microbial sulfur biogeochemistry in mining wastewaters.</title>
        <authorList>
            <person name="Kantor R.S."/>
            <person name="Colenbrander Nelson T."/>
            <person name="Marshall S."/>
            <person name="Bennett D."/>
            <person name="Apte S."/>
            <person name="Camacho D."/>
            <person name="Thomas B.C."/>
            <person name="Warren L.A."/>
            <person name="Banfield J.F."/>
        </authorList>
    </citation>
    <scope>NUCLEOTIDE SEQUENCE [LARGE SCALE GENOMIC DNA]</scope>
    <source>
        <strain evidence="2">32-69-9</strain>
    </source>
</reference>